<accession>A0A212K3W7</accession>
<evidence type="ECO:0000313" key="4">
    <source>
        <dbReference type="EMBL" id="SBW06342.1"/>
    </source>
</evidence>
<protein>
    <submittedName>
        <fullName evidence="4">Putative ABC-type transporter, periplasmic subunit family 3</fullName>
    </submittedName>
</protein>
<reference evidence="4" key="1">
    <citation type="submission" date="2016-04" db="EMBL/GenBank/DDBJ databases">
        <authorList>
            <person name="Evans L.H."/>
            <person name="Alamgir A."/>
            <person name="Owens N."/>
            <person name="Weber N.D."/>
            <person name="Virtaneva K."/>
            <person name="Barbian K."/>
            <person name="Babar A."/>
            <person name="Rosenke K."/>
        </authorList>
    </citation>
    <scope>NUCLEOTIDE SEQUENCE</scope>
    <source>
        <strain evidence="4">86</strain>
    </source>
</reference>
<dbReference type="Gene3D" id="3.40.190.10">
    <property type="entry name" value="Periplasmic binding protein-like II"/>
    <property type="match status" value="2"/>
</dbReference>
<dbReference type="EMBL" id="FLUQ01000002">
    <property type="protein sequence ID" value="SBW06342.1"/>
    <property type="molecule type" value="Genomic_DNA"/>
</dbReference>
<evidence type="ECO:0000256" key="2">
    <source>
        <dbReference type="SAM" id="SignalP"/>
    </source>
</evidence>
<dbReference type="AlphaFoldDB" id="A0A212K3W7"/>
<feature type="domain" description="Solute-binding protein family 3/N-terminal" evidence="3">
    <location>
        <begin position="25"/>
        <end position="250"/>
    </location>
</feature>
<proteinExistence type="predicted"/>
<organism evidence="4">
    <name type="scientific">uncultured delta proteobacterium</name>
    <dbReference type="NCBI Taxonomy" id="34034"/>
    <lineage>
        <taxon>Bacteria</taxon>
        <taxon>Deltaproteobacteria</taxon>
        <taxon>environmental samples</taxon>
    </lineage>
</organism>
<name>A0A212K3W7_9DELT</name>
<dbReference type="InterPro" id="IPR001638">
    <property type="entry name" value="Solute-binding_3/MltF_N"/>
</dbReference>
<dbReference type="CDD" id="cd13530">
    <property type="entry name" value="PBP2_peptides_like"/>
    <property type="match status" value="1"/>
</dbReference>
<sequence length="251" mass="27703">MRNHFLATGLACLLLALAATPAPAASRINGMKPEREPFAYLDPFGRPGGFDVDAINWIAREMGFAISHIPLDPNESFSRLLAGDVDMVSGGLRITSDALKQTVFSRPYSIIRNVFVVMETSALTRADVMTGKKRLGVQRATARADWLAEERAKDRANYTLQYYDSVAEILDDLVAGRIDAGAMIAHQAEEAIHESEKPVIIIGDFGPSNFYAIALRPNDAALADSVNEGIGRLITDPYWDELRKKYFRQGR</sequence>
<dbReference type="SUPFAM" id="SSF53850">
    <property type="entry name" value="Periplasmic binding protein-like II"/>
    <property type="match status" value="1"/>
</dbReference>
<evidence type="ECO:0000259" key="3">
    <source>
        <dbReference type="SMART" id="SM00062"/>
    </source>
</evidence>
<feature type="signal peptide" evidence="2">
    <location>
        <begin position="1"/>
        <end position="24"/>
    </location>
</feature>
<dbReference type="Pfam" id="PF00497">
    <property type="entry name" value="SBP_bac_3"/>
    <property type="match status" value="1"/>
</dbReference>
<dbReference type="PANTHER" id="PTHR35936:SF19">
    <property type="entry name" value="AMINO-ACID-BINDING PROTEIN YXEM-RELATED"/>
    <property type="match status" value="1"/>
</dbReference>
<feature type="chain" id="PRO_5012713401" evidence="2">
    <location>
        <begin position="25"/>
        <end position="251"/>
    </location>
</feature>
<dbReference type="SMART" id="SM00062">
    <property type="entry name" value="PBPb"/>
    <property type="match status" value="1"/>
</dbReference>
<keyword evidence="1 2" id="KW-0732">Signal</keyword>
<gene>
    <name evidence="4" type="ORF">KL86DPRO_20646</name>
</gene>
<evidence type="ECO:0000256" key="1">
    <source>
        <dbReference type="ARBA" id="ARBA00022729"/>
    </source>
</evidence>
<dbReference type="PANTHER" id="PTHR35936">
    <property type="entry name" value="MEMBRANE-BOUND LYTIC MUREIN TRANSGLYCOSYLASE F"/>
    <property type="match status" value="1"/>
</dbReference>